<feature type="domain" description="RNase H type-1" evidence="1">
    <location>
        <begin position="45"/>
        <end position="175"/>
    </location>
</feature>
<dbReference type="FunFam" id="3.30.420.10:FF:000076">
    <property type="entry name" value="RBR-type E3 ubiquitin transferase"/>
    <property type="match status" value="1"/>
</dbReference>
<dbReference type="eggNOG" id="COG0328">
    <property type="taxonomic scope" value="Bacteria"/>
</dbReference>
<dbReference type="PANTHER" id="PTHR48475">
    <property type="entry name" value="RIBONUCLEASE H"/>
    <property type="match status" value="1"/>
</dbReference>
<dbReference type="RefSeq" id="WP_013682242.1">
    <property type="nucleotide sequence ID" value="NC_015318.1"/>
</dbReference>
<reference evidence="3" key="2">
    <citation type="submission" date="2011-03" db="EMBL/GenBank/DDBJ databases">
        <title>The complete genome of Hippea maritima DSM 10411.</title>
        <authorList>
            <consortium name="US DOE Joint Genome Institute (JGI-PGF)"/>
            <person name="Lucas S."/>
            <person name="Copeland A."/>
            <person name="Lapidus A."/>
            <person name="Bruce D."/>
            <person name="Goodwin L."/>
            <person name="Pitluck S."/>
            <person name="Peters L."/>
            <person name="Kyrpides N."/>
            <person name="Mavromatis K."/>
            <person name="Pagani I."/>
            <person name="Ivanova N."/>
            <person name="Mikhailova N."/>
            <person name="Lu M."/>
            <person name="Detter J.C."/>
            <person name="Tapia R."/>
            <person name="Han C."/>
            <person name="Land M."/>
            <person name="Hauser L."/>
            <person name="Markowitz V."/>
            <person name="Cheng J.-F."/>
            <person name="Hugenholtz P."/>
            <person name="Woyke T."/>
            <person name="Wu D."/>
            <person name="Spring S."/>
            <person name="Schroeder M."/>
            <person name="Brambilla E."/>
            <person name="Klenk H.-P."/>
            <person name="Eisen J.A."/>
        </authorList>
    </citation>
    <scope>NUCLEOTIDE SEQUENCE [LARGE SCALE GENOMIC DNA]</scope>
    <source>
        <strain evidence="3">ATCC 700847 / DSM 10411 / MH2</strain>
    </source>
</reference>
<dbReference type="AlphaFoldDB" id="F2LX22"/>
<dbReference type="PROSITE" id="PS50879">
    <property type="entry name" value="RNASE_H_1"/>
    <property type="match status" value="1"/>
</dbReference>
<sequence length="177" mass="20009">MKSHEFFEKLLEKGSIESVKKDNPSLDDSQIKVFFEEAIEKLKNHQDIYEMFVDGASSSNPGKAGIGVVIKKNGVVVDKISEFIGIATNNVAEYSALIRGLKRLKELGVKKVNVFSDSELVVKQLKGIYRVKDKNLKTLYNEVLRLSNKFEYLNIEHIKRDKNSMADTLAKTAISRN</sequence>
<reference evidence="2 3" key="1">
    <citation type="journal article" date="2011" name="Stand. Genomic Sci.">
        <title>Complete genome sequence of the thermophilic sulfur-reducer Hippea maritima type strain (MH(2)).</title>
        <authorList>
            <person name="Huntemann M."/>
            <person name="Lu M."/>
            <person name="Nolan M."/>
            <person name="Lapidus A."/>
            <person name="Lucas S."/>
            <person name="Hammon N."/>
            <person name="Deshpande S."/>
            <person name="Cheng J.F."/>
            <person name="Tapia R."/>
            <person name="Han C."/>
            <person name="Goodwin L."/>
            <person name="Pitluck S."/>
            <person name="Liolios K."/>
            <person name="Pagani I."/>
            <person name="Ivanova N."/>
            <person name="Ovchinikova G."/>
            <person name="Pati A."/>
            <person name="Chen A."/>
            <person name="Palaniappan K."/>
            <person name="Land M."/>
            <person name="Hauser L."/>
            <person name="Jeffries C.D."/>
            <person name="Detter J.C."/>
            <person name="Brambilla E.M."/>
            <person name="Rohde M."/>
            <person name="Spring S."/>
            <person name="Goker M."/>
            <person name="Woyke T."/>
            <person name="Bristow J."/>
            <person name="Eisen J.A."/>
            <person name="Markowitz V."/>
            <person name="Hugenholtz P."/>
            <person name="Kyrpides N.C."/>
            <person name="Klenk H.P."/>
            <person name="Mavromatis K."/>
        </authorList>
    </citation>
    <scope>NUCLEOTIDE SEQUENCE [LARGE SCALE GENOMIC DNA]</scope>
    <source>
        <strain evidence="3">ATCC 700847 / DSM 10411 / MH2</strain>
    </source>
</reference>
<dbReference type="SUPFAM" id="SSF53098">
    <property type="entry name" value="Ribonuclease H-like"/>
    <property type="match status" value="1"/>
</dbReference>
<dbReference type="InterPro" id="IPR002156">
    <property type="entry name" value="RNaseH_domain"/>
</dbReference>
<dbReference type="KEGG" id="hmr:Hipma_1245"/>
<keyword evidence="3" id="KW-1185">Reference proteome</keyword>
<dbReference type="EMBL" id="CP002606">
    <property type="protein sequence ID" value="AEA34206.1"/>
    <property type="molecule type" value="Genomic_DNA"/>
</dbReference>
<organism evidence="2 3">
    <name type="scientific">Hippea maritima (strain ATCC 700847 / DSM 10411 / MH2)</name>
    <dbReference type="NCBI Taxonomy" id="760142"/>
    <lineage>
        <taxon>Bacteria</taxon>
        <taxon>Pseudomonadati</taxon>
        <taxon>Campylobacterota</taxon>
        <taxon>Desulfurellia</taxon>
        <taxon>Desulfurellales</taxon>
        <taxon>Hippeaceae</taxon>
        <taxon>Hippea</taxon>
    </lineage>
</organism>
<dbReference type="InterPro" id="IPR012337">
    <property type="entry name" value="RNaseH-like_sf"/>
</dbReference>
<dbReference type="InParanoid" id="F2LX22"/>
<dbReference type="Pfam" id="PF13456">
    <property type="entry name" value="RVT_3"/>
    <property type="match status" value="1"/>
</dbReference>
<dbReference type="GO" id="GO:0003676">
    <property type="term" value="F:nucleic acid binding"/>
    <property type="evidence" value="ECO:0007669"/>
    <property type="project" value="InterPro"/>
</dbReference>
<evidence type="ECO:0000313" key="2">
    <source>
        <dbReference type="EMBL" id="AEA34206.1"/>
    </source>
</evidence>
<dbReference type="CDD" id="cd09279">
    <property type="entry name" value="RNase_HI_like"/>
    <property type="match status" value="1"/>
</dbReference>
<dbReference type="InterPro" id="IPR036397">
    <property type="entry name" value="RNaseH_sf"/>
</dbReference>
<proteinExistence type="predicted"/>
<evidence type="ECO:0000259" key="1">
    <source>
        <dbReference type="PROSITE" id="PS50879"/>
    </source>
</evidence>
<name>F2LX22_HIPMA</name>
<dbReference type="Gene3D" id="3.30.420.10">
    <property type="entry name" value="Ribonuclease H-like superfamily/Ribonuclease H"/>
    <property type="match status" value="1"/>
</dbReference>
<accession>F2LX22</accession>
<dbReference type="HOGENOM" id="CLU_095977_0_0_7"/>
<evidence type="ECO:0000313" key="3">
    <source>
        <dbReference type="Proteomes" id="UP000008139"/>
    </source>
</evidence>
<dbReference type="Proteomes" id="UP000008139">
    <property type="component" value="Chromosome"/>
</dbReference>
<dbReference type="GO" id="GO:0004523">
    <property type="term" value="F:RNA-DNA hybrid ribonuclease activity"/>
    <property type="evidence" value="ECO:0007669"/>
    <property type="project" value="InterPro"/>
</dbReference>
<gene>
    <name evidence="2" type="ordered locus">Hipma_1245</name>
</gene>
<dbReference type="PANTHER" id="PTHR48475:SF1">
    <property type="entry name" value="RNASE H TYPE-1 DOMAIN-CONTAINING PROTEIN"/>
    <property type="match status" value="1"/>
</dbReference>
<protein>
    <submittedName>
        <fullName evidence="2">Ribonuclease H</fullName>
    </submittedName>
</protein>
<dbReference type="STRING" id="760142.Hipma_1245"/>